<dbReference type="NCBIfam" id="TIGR01420">
    <property type="entry name" value="pilT_fam"/>
    <property type="match status" value="1"/>
</dbReference>
<dbReference type="Gene3D" id="3.30.450.90">
    <property type="match status" value="1"/>
</dbReference>
<keyword evidence="5" id="KW-1185">Reference proteome</keyword>
<feature type="compositionally biased region" description="Basic and acidic residues" evidence="2">
    <location>
        <begin position="341"/>
        <end position="355"/>
    </location>
</feature>
<dbReference type="CDD" id="cd01131">
    <property type="entry name" value="PilT"/>
    <property type="match status" value="1"/>
</dbReference>
<dbReference type="Pfam" id="PF00437">
    <property type="entry name" value="T2SSE"/>
    <property type="match status" value="1"/>
</dbReference>
<dbReference type="AlphaFoldDB" id="A0A5E4PFV4"/>
<organism evidence="4 5">
    <name type="scientific">Aquicella siphonis</name>
    <dbReference type="NCBI Taxonomy" id="254247"/>
    <lineage>
        <taxon>Bacteria</taxon>
        <taxon>Pseudomonadati</taxon>
        <taxon>Pseudomonadota</taxon>
        <taxon>Gammaproteobacteria</taxon>
        <taxon>Legionellales</taxon>
        <taxon>Coxiellaceae</taxon>
        <taxon>Aquicella</taxon>
    </lineage>
</organism>
<dbReference type="KEGG" id="asip:AQUSIP_11810"/>
<gene>
    <name evidence="4" type="primary">pilT_3</name>
    <name evidence="4" type="ORF">AQUSIP_11810</name>
</gene>
<dbReference type="GO" id="GO:0016887">
    <property type="term" value="F:ATP hydrolysis activity"/>
    <property type="evidence" value="ECO:0007669"/>
    <property type="project" value="InterPro"/>
</dbReference>
<evidence type="ECO:0000313" key="5">
    <source>
        <dbReference type="Proteomes" id="UP000324194"/>
    </source>
</evidence>
<dbReference type="SMART" id="SM00382">
    <property type="entry name" value="AAA"/>
    <property type="match status" value="1"/>
</dbReference>
<dbReference type="InterPro" id="IPR027417">
    <property type="entry name" value="P-loop_NTPase"/>
</dbReference>
<dbReference type="InterPro" id="IPR001482">
    <property type="entry name" value="T2SS/T4SS_dom"/>
</dbReference>
<feature type="domain" description="AAA+ ATPase" evidence="3">
    <location>
        <begin position="123"/>
        <end position="289"/>
    </location>
</feature>
<evidence type="ECO:0000256" key="1">
    <source>
        <dbReference type="ARBA" id="ARBA00006611"/>
    </source>
</evidence>
<dbReference type="InterPro" id="IPR006321">
    <property type="entry name" value="PilT/PilU"/>
</dbReference>
<dbReference type="GO" id="GO:0005524">
    <property type="term" value="F:ATP binding"/>
    <property type="evidence" value="ECO:0007669"/>
    <property type="project" value="InterPro"/>
</dbReference>
<evidence type="ECO:0000256" key="2">
    <source>
        <dbReference type="SAM" id="MobiDB-lite"/>
    </source>
</evidence>
<dbReference type="Proteomes" id="UP000324194">
    <property type="component" value="Chromosome 1"/>
</dbReference>
<name>A0A5E4PFV4_9COXI</name>
<dbReference type="OrthoDB" id="9776961at2"/>
<proteinExistence type="inferred from homology"/>
<feature type="region of interest" description="Disordered" evidence="2">
    <location>
        <begin position="341"/>
        <end position="365"/>
    </location>
</feature>
<evidence type="ECO:0000259" key="3">
    <source>
        <dbReference type="SMART" id="SM00382"/>
    </source>
</evidence>
<dbReference type="Gene3D" id="3.40.50.300">
    <property type="entry name" value="P-loop containing nucleotide triphosphate hydrolases"/>
    <property type="match status" value="1"/>
</dbReference>
<accession>A0A5E4PFV4</accession>
<dbReference type="InterPro" id="IPR050921">
    <property type="entry name" value="T4SS_GSP_E_ATPase"/>
</dbReference>
<dbReference type="EMBL" id="LR699119">
    <property type="protein sequence ID" value="VVC75880.1"/>
    <property type="molecule type" value="Genomic_DNA"/>
</dbReference>
<dbReference type="SUPFAM" id="SSF52540">
    <property type="entry name" value="P-loop containing nucleoside triphosphate hydrolases"/>
    <property type="match status" value="1"/>
</dbReference>
<reference evidence="4 5" key="1">
    <citation type="submission" date="2019-08" db="EMBL/GenBank/DDBJ databases">
        <authorList>
            <person name="Guy L."/>
        </authorList>
    </citation>
    <scope>NUCLEOTIDE SEQUENCE [LARGE SCALE GENOMIC DNA]</scope>
    <source>
        <strain evidence="4 5">SGT-108</strain>
    </source>
</reference>
<dbReference type="InterPro" id="IPR003593">
    <property type="entry name" value="AAA+_ATPase"/>
</dbReference>
<protein>
    <submittedName>
        <fullName evidence="4">Twitching mobility protein</fullName>
    </submittedName>
</protein>
<comment type="similarity">
    <text evidence="1">Belongs to the GSP E family.</text>
</comment>
<evidence type="ECO:0000313" key="4">
    <source>
        <dbReference type="EMBL" id="VVC75880.1"/>
    </source>
</evidence>
<sequence>MEIETYLKLALEQRASDVHIVPGMPLLMRIDGDLLATKDKPNFTPETAKELIYSILTKEQQGKLEKHLALDLAVNFPNVGNFRVNAFHQREGLAAVLRVIPDKVPTFDELNLPIILKRLLVQPHGLVLVTGPTGSGKSTTLASMIDFVNTMRPCHIITIEDPIEYIHKNKKCSINQLQVGRDTKSFSAALRSSLRQDPNVIMLGEMRDLETIRLALTAAETGHLVLSTMHASSAAITISRIIDVFPTSERNRVRNMLSETIEAVVCQTLVKKAASGRVAAFEVMLATPAIRHLISQGMNSHIESTIQTSGDMGMFTLEQNLKELVAKGIISQSTSRLVSSHRDSMKFSEGGKKPVNEPLGNVVNK</sequence>
<dbReference type="PANTHER" id="PTHR30486">
    <property type="entry name" value="TWITCHING MOTILITY PROTEIN PILT"/>
    <property type="match status" value="1"/>
</dbReference>
<dbReference type="RefSeq" id="WP_148339149.1">
    <property type="nucleotide sequence ID" value="NZ_LR699119.1"/>
</dbReference>